<gene>
    <name evidence="10 13" type="primary">hisH</name>
    <name evidence="13" type="ORF">ENT37_05810</name>
</gene>
<keyword evidence="6 10" id="KW-0368">Histidine biosynthesis</keyword>
<dbReference type="InterPro" id="IPR010139">
    <property type="entry name" value="Imidazole-glycPsynth_HisH"/>
</dbReference>
<accession>A0A7C4PKQ5</accession>
<evidence type="ECO:0000256" key="11">
    <source>
        <dbReference type="PIRSR" id="PIRSR000495-1"/>
    </source>
</evidence>
<feature type="active site" evidence="10 11">
    <location>
        <position position="186"/>
    </location>
</feature>
<feature type="domain" description="Glutamine amidotransferase" evidence="12">
    <location>
        <begin position="4"/>
        <end position="198"/>
    </location>
</feature>
<keyword evidence="7 10" id="KW-0456">Lyase</keyword>
<evidence type="ECO:0000256" key="6">
    <source>
        <dbReference type="ARBA" id="ARBA00023102"/>
    </source>
</evidence>
<dbReference type="GO" id="GO:0005737">
    <property type="term" value="C:cytoplasm"/>
    <property type="evidence" value="ECO:0007669"/>
    <property type="project" value="UniProtKB-SubCell"/>
</dbReference>
<dbReference type="GO" id="GO:0000107">
    <property type="term" value="F:imidazoleglycerol-phosphate synthase activity"/>
    <property type="evidence" value="ECO:0007669"/>
    <property type="project" value="UniProtKB-UniRule"/>
</dbReference>
<dbReference type="SUPFAM" id="SSF52317">
    <property type="entry name" value="Class I glutamine amidotransferase-like"/>
    <property type="match status" value="1"/>
</dbReference>
<dbReference type="CDD" id="cd01748">
    <property type="entry name" value="GATase1_IGP_Synthase"/>
    <property type="match status" value="1"/>
</dbReference>
<sequence>MITIIDYGLGNIRAFVNVYERLNIQTKIARSADDISKATKLILPGVGAFDHAMTLLNQSGMLRELEKQVLQNGVPVLGICVGMQILAKSSEEGVLPGLGWFDGHVRRFDTFKLPLRTRLPHMGWNTIRPVKDHSLLMGLNQESRFYFLHSYYFDCSNHNEILATTEYGVDFACAVNKNNIFGVQFHPEKSHSNGIRILLNFSKI</sequence>
<organism evidence="13">
    <name type="scientific">Anaerolinea thermolimosa</name>
    <dbReference type="NCBI Taxonomy" id="229919"/>
    <lineage>
        <taxon>Bacteria</taxon>
        <taxon>Bacillati</taxon>
        <taxon>Chloroflexota</taxon>
        <taxon>Anaerolineae</taxon>
        <taxon>Anaerolineales</taxon>
        <taxon>Anaerolineaceae</taxon>
        <taxon>Anaerolinea</taxon>
    </lineage>
</organism>
<keyword evidence="10" id="KW-0963">Cytoplasm</keyword>
<dbReference type="PANTHER" id="PTHR42701">
    <property type="entry name" value="IMIDAZOLE GLYCEROL PHOSPHATE SYNTHASE SUBUNIT HISH"/>
    <property type="match status" value="1"/>
</dbReference>
<evidence type="ECO:0000256" key="9">
    <source>
        <dbReference type="ARBA" id="ARBA00049534"/>
    </source>
</evidence>
<reference evidence="13" key="1">
    <citation type="journal article" date="2020" name="mSystems">
        <title>Genome- and Community-Level Interaction Insights into Carbon Utilization and Element Cycling Functions of Hydrothermarchaeota in Hydrothermal Sediment.</title>
        <authorList>
            <person name="Zhou Z."/>
            <person name="Liu Y."/>
            <person name="Xu W."/>
            <person name="Pan J."/>
            <person name="Luo Z.H."/>
            <person name="Li M."/>
        </authorList>
    </citation>
    <scope>NUCLEOTIDE SEQUENCE [LARGE SCALE GENOMIC DNA]</scope>
    <source>
        <strain evidence="13">SpSt-573</strain>
    </source>
</reference>
<feature type="active site" evidence="10 11">
    <location>
        <position position="188"/>
    </location>
</feature>
<comment type="catalytic activity">
    <reaction evidence="8 10">
        <text>5-[(5-phospho-1-deoxy-D-ribulos-1-ylimino)methylamino]-1-(5-phospho-beta-D-ribosyl)imidazole-4-carboxamide + L-glutamine = D-erythro-1-(imidazol-4-yl)glycerol 3-phosphate + 5-amino-1-(5-phospho-beta-D-ribosyl)imidazole-4-carboxamide + L-glutamate + H(+)</text>
        <dbReference type="Rhea" id="RHEA:24793"/>
        <dbReference type="ChEBI" id="CHEBI:15378"/>
        <dbReference type="ChEBI" id="CHEBI:29985"/>
        <dbReference type="ChEBI" id="CHEBI:58278"/>
        <dbReference type="ChEBI" id="CHEBI:58359"/>
        <dbReference type="ChEBI" id="CHEBI:58475"/>
        <dbReference type="ChEBI" id="CHEBI:58525"/>
        <dbReference type="EC" id="4.3.2.10"/>
    </reaction>
</comment>
<dbReference type="GO" id="GO:0016829">
    <property type="term" value="F:lyase activity"/>
    <property type="evidence" value="ECO:0007669"/>
    <property type="project" value="UniProtKB-KW"/>
</dbReference>
<proteinExistence type="inferred from homology"/>
<dbReference type="Gene3D" id="3.40.50.880">
    <property type="match status" value="1"/>
</dbReference>
<evidence type="ECO:0000256" key="7">
    <source>
        <dbReference type="ARBA" id="ARBA00023239"/>
    </source>
</evidence>
<comment type="function">
    <text evidence="10">IGPS catalyzes the conversion of PRFAR and glutamine to IGP, AICAR and glutamate. The HisH subunit catalyzes the hydrolysis of glutamine to glutamate and ammonia as part of the synthesis of IGP and AICAR. The resulting ammonia molecule is channeled to the active site of HisF.</text>
</comment>
<dbReference type="PROSITE" id="PS51274">
    <property type="entry name" value="GATASE_COBBQ"/>
    <property type="match status" value="1"/>
</dbReference>
<evidence type="ECO:0000313" key="13">
    <source>
        <dbReference type="EMBL" id="HGS21366.1"/>
    </source>
</evidence>
<evidence type="ECO:0000256" key="10">
    <source>
        <dbReference type="HAMAP-Rule" id="MF_00278"/>
    </source>
</evidence>
<evidence type="ECO:0000256" key="2">
    <source>
        <dbReference type="ARBA" id="ARBA00011152"/>
    </source>
</evidence>
<dbReference type="InterPro" id="IPR029062">
    <property type="entry name" value="Class_I_gatase-like"/>
</dbReference>
<dbReference type="GO" id="GO:0004359">
    <property type="term" value="F:glutaminase activity"/>
    <property type="evidence" value="ECO:0007669"/>
    <property type="project" value="UniProtKB-EC"/>
</dbReference>
<dbReference type="EC" id="3.5.1.2" evidence="10"/>
<comment type="pathway">
    <text evidence="1 10">Amino-acid biosynthesis; L-histidine biosynthesis; L-histidine from 5-phospho-alpha-D-ribose 1-diphosphate: step 5/9.</text>
</comment>
<comment type="catalytic activity">
    <reaction evidence="9 10">
        <text>L-glutamine + H2O = L-glutamate + NH4(+)</text>
        <dbReference type="Rhea" id="RHEA:15889"/>
        <dbReference type="ChEBI" id="CHEBI:15377"/>
        <dbReference type="ChEBI" id="CHEBI:28938"/>
        <dbReference type="ChEBI" id="CHEBI:29985"/>
        <dbReference type="ChEBI" id="CHEBI:58359"/>
        <dbReference type="EC" id="3.5.1.2"/>
    </reaction>
</comment>
<evidence type="ECO:0000256" key="8">
    <source>
        <dbReference type="ARBA" id="ARBA00047838"/>
    </source>
</evidence>
<dbReference type="HAMAP" id="MF_00278">
    <property type="entry name" value="HisH"/>
    <property type="match status" value="1"/>
</dbReference>
<dbReference type="Pfam" id="PF00117">
    <property type="entry name" value="GATase"/>
    <property type="match status" value="1"/>
</dbReference>
<dbReference type="PANTHER" id="PTHR42701:SF1">
    <property type="entry name" value="IMIDAZOLE GLYCEROL PHOSPHATE SYNTHASE SUBUNIT HISH"/>
    <property type="match status" value="1"/>
</dbReference>
<evidence type="ECO:0000259" key="12">
    <source>
        <dbReference type="Pfam" id="PF00117"/>
    </source>
</evidence>
<protein>
    <recommendedName>
        <fullName evidence="10">Imidazole glycerol phosphate synthase subunit HisH</fullName>
        <ecNumber evidence="10">4.3.2.10</ecNumber>
    </recommendedName>
    <alternativeName>
        <fullName evidence="10">IGP synthase glutaminase subunit</fullName>
        <ecNumber evidence="10">3.5.1.2</ecNumber>
    </alternativeName>
    <alternativeName>
        <fullName evidence="10">IGP synthase subunit HisH</fullName>
    </alternativeName>
    <alternativeName>
        <fullName evidence="10">ImGP synthase subunit HisH</fullName>
        <shortName evidence="10">IGPS subunit HisH</shortName>
    </alternativeName>
</protein>
<dbReference type="UniPathway" id="UPA00031">
    <property type="reaction ID" value="UER00010"/>
</dbReference>
<evidence type="ECO:0000256" key="3">
    <source>
        <dbReference type="ARBA" id="ARBA00022605"/>
    </source>
</evidence>
<comment type="caution">
    <text evidence="13">The sequence shown here is derived from an EMBL/GenBank/DDBJ whole genome shotgun (WGS) entry which is preliminary data.</text>
</comment>
<keyword evidence="3 10" id="KW-0028">Amino-acid biosynthesis</keyword>
<dbReference type="EC" id="4.3.2.10" evidence="10"/>
<keyword evidence="5 10" id="KW-0315">Glutamine amidotransferase</keyword>
<name>A0A7C4PKQ5_9CHLR</name>
<feature type="active site" description="Nucleophile" evidence="10 11">
    <location>
        <position position="80"/>
    </location>
</feature>
<dbReference type="InterPro" id="IPR017926">
    <property type="entry name" value="GATASE"/>
</dbReference>
<dbReference type="PIRSF" id="PIRSF000495">
    <property type="entry name" value="Amidotransf_hisH"/>
    <property type="match status" value="1"/>
</dbReference>
<evidence type="ECO:0000256" key="5">
    <source>
        <dbReference type="ARBA" id="ARBA00022962"/>
    </source>
</evidence>
<dbReference type="NCBIfam" id="TIGR01855">
    <property type="entry name" value="IMP_synth_hisH"/>
    <property type="match status" value="1"/>
</dbReference>
<dbReference type="PROSITE" id="PS51273">
    <property type="entry name" value="GATASE_TYPE_1"/>
    <property type="match status" value="1"/>
</dbReference>
<comment type="subunit">
    <text evidence="2 10">Heterodimer of HisH and HisF.</text>
</comment>
<evidence type="ECO:0000256" key="1">
    <source>
        <dbReference type="ARBA" id="ARBA00005091"/>
    </source>
</evidence>
<comment type="subcellular location">
    <subcellularLocation>
        <location evidence="10">Cytoplasm</location>
    </subcellularLocation>
</comment>
<dbReference type="AlphaFoldDB" id="A0A7C4PKQ5"/>
<dbReference type="EMBL" id="DSYK01000294">
    <property type="protein sequence ID" value="HGS21366.1"/>
    <property type="molecule type" value="Genomic_DNA"/>
</dbReference>
<keyword evidence="4 10" id="KW-0378">Hydrolase</keyword>
<evidence type="ECO:0000256" key="4">
    <source>
        <dbReference type="ARBA" id="ARBA00022801"/>
    </source>
</evidence>
<dbReference type="GO" id="GO:0000105">
    <property type="term" value="P:L-histidine biosynthetic process"/>
    <property type="evidence" value="ECO:0007669"/>
    <property type="project" value="UniProtKB-UniRule"/>
</dbReference>